<reference evidence="3" key="1">
    <citation type="journal article" date="2018" name="Nat. Microbiol.">
        <title>Leveraging single-cell genomics to expand the fungal tree of life.</title>
        <authorList>
            <person name="Ahrendt S.R."/>
            <person name="Quandt C.A."/>
            <person name="Ciobanu D."/>
            <person name="Clum A."/>
            <person name="Salamov A."/>
            <person name="Andreopoulos B."/>
            <person name="Cheng J.F."/>
            <person name="Woyke T."/>
            <person name="Pelin A."/>
            <person name="Henrissat B."/>
            <person name="Reynolds N.K."/>
            <person name="Benny G.L."/>
            <person name="Smith M.E."/>
            <person name="James T.Y."/>
            <person name="Grigoriev I.V."/>
        </authorList>
    </citation>
    <scope>NUCLEOTIDE SEQUENCE [LARGE SCALE GENOMIC DNA]</scope>
    <source>
        <strain evidence="3">RSA 468</strain>
    </source>
</reference>
<feature type="transmembrane region" description="Helical" evidence="1">
    <location>
        <begin position="7"/>
        <end position="27"/>
    </location>
</feature>
<feature type="transmembrane region" description="Helical" evidence="1">
    <location>
        <begin position="209"/>
        <end position="234"/>
    </location>
</feature>
<name>A0A4P9ZNJ1_9FUNG</name>
<organism evidence="2 3">
    <name type="scientific">Dimargaris cristalligena</name>
    <dbReference type="NCBI Taxonomy" id="215637"/>
    <lineage>
        <taxon>Eukaryota</taxon>
        <taxon>Fungi</taxon>
        <taxon>Fungi incertae sedis</taxon>
        <taxon>Zoopagomycota</taxon>
        <taxon>Kickxellomycotina</taxon>
        <taxon>Dimargaritomycetes</taxon>
        <taxon>Dimargaritales</taxon>
        <taxon>Dimargaritaceae</taxon>
        <taxon>Dimargaris</taxon>
    </lineage>
</organism>
<keyword evidence="1" id="KW-0472">Membrane</keyword>
<evidence type="ECO:0000313" key="2">
    <source>
        <dbReference type="EMBL" id="RKP34112.1"/>
    </source>
</evidence>
<feature type="transmembrane region" description="Helical" evidence="1">
    <location>
        <begin position="129"/>
        <end position="150"/>
    </location>
</feature>
<proteinExistence type="predicted"/>
<evidence type="ECO:0000256" key="1">
    <source>
        <dbReference type="SAM" id="Phobius"/>
    </source>
</evidence>
<gene>
    <name evidence="2" type="ORF">BJ085DRAFT_32059</name>
</gene>
<protein>
    <submittedName>
        <fullName evidence="2">Uncharacterized protein</fullName>
    </submittedName>
</protein>
<dbReference type="EMBL" id="ML003356">
    <property type="protein sequence ID" value="RKP34112.1"/>
    <property type="molecule type" value="Genomic_DNA"/>
</dbReference>
<feature type="transmembrane region" description="Helical" evidence="1">
    <location>
        <begin position="171"/>
        <end position="189"/>
    </location>
</feature>
<evidence type="ECO:0000313" key="3">
    <source>
        <dbReference type="Proteomes" id="UP000268162"/>
    </source>
</evidence>
<dbReference type="Proteomes" id="UP000268162">
    <property type="component" value="Unassembled WGS sequence"/>
</dbReference>
<keyword evidence="1" id="KW-1133">Transmembrane helix</keyword>
<feature type="transmembrane region" description="Helical" evidence="1">
    <location>
        <begin position="33"/>
        <end position="53"/>
    </location>
</feature>
<keyword evidence="1" id="KW-0812">Transmembrane</keyword>
<sequence length="387" mass="44093">MVVTFKLAGFWWEGALLAVGLALLFQVSPPDGFRMHPTGMTLAYLTIAAFLIMRRYRLGHHWIKPYQREGEAKSSQVMTFMIPVGSGKSWLSTTLALMWIVFICMYIEAAAVLFAVYADPATPTDWHSWLTSAIIQQVTIAFTAAVYHLLYFESDFQSIIKKKPRRIPRWLQFWVVAAVYHAWELGQLLLTNSYPNNSPFSAGLFTRYITLGIVVTKLLLIITCVAIPHFIMWYHAAGIFSTIKLPPVPLALEVKKKRVASAKLRVSDSIPYTHYSARVLCTRTFRIIYDLVFPLDASMAYRLASNWAIEFFTQWTRTFEPGYYKDLLDSLASRELAFPTLAKYGVASIVNEMVIAHMNRKIEVRRVRQLGHVCQANAFSQGKILPC</sequence>
<accession>A0A4P9ZNJ1</accession>
<feature type="transmembrane region" description="Helical" evidence="1">
    <location>
        <begin position="96"/>
        <end position="117"/>
    </location>
</feature>
<keyword evidence="3" id="KW-1185">Reference proteome</keyword>
<dbReference type="AlphaFoldDB" id="A0A4P9ZNJ1"/>